<keyword evidence="6" id="KW-1185">Reference proteome</keyword>
<evidence type="ECO:0000256" key="3">
    <source>
        <dbReference type="SAM" id="SignalP"/>
    </source>
</evidence>
<keyword evidence="3" id="KW-0732">Signal</keyword>
<proteinExistence type="predicted"/>
<protein>
    <submittedName>
        <fullName evidence="5">Tetratricopeptide repeat protein</fullName>
    </submittedName>
</protein>
<evidence type="ECO:0000256" key="2">
    <source>
        <dbReference type="SAM" id="MobiDB-lite"/>
    </source>
</evidence>
<dbReference type="EMBL" id="CP000360">
    <property type="protein sequence ID" value="ABF43603.1"/>
    <property type="molecule type" value="Genomic_DNA"/>
</dbReference>
<dbReference type="PROSITE" id="PS50005">
    <property type="entry name" value="TPR"/>
    <property type="match status" value="6"/>
</dbReference>
<dbReference type="Pfam" id="PF23914">
    <property type="entry name" value="TPR_CcmH_CycH"/>
    <property type="match status" value="1"/>
</dbReference>
<dbReference type="InterPro" id="IPR056413">
    <property type="entry name" value="TPR_CcmH_CycH"/>
</dbReference>
<sequence length="722" mass="80780">MAGLFMNPKALSSTLAVLLLSATASLALPNGPTLLAQQKQDAPTPTAPAKPNAAQPTSNPEADAKKPANRADAYYHYTMAHMYEEMVATYGRAEYANKAIEEYRAAITADPSSDYLNAGLADLYWRTGRIRDAVLEAQEILKRDPKNVDAHRLLGRIYLRSLGDMQSGNNQSRDMQRLAIEQYEEIVKLDPTSVEDHLLLGRLYSYSNDLTKAEKEFKTAVQIQPDSEEAVTMLAYLYTQEGDTKKAQEVLSNIPDDDRSAKLYSTLGYTYEEQKDYKKAIEAYRKAVMLDKENLDSVRGLAQNLLNDGQLDAALEQYKIIVDQDPSDAQSYQHIAEIDRRNGKFEAALDALKKASALVQDSQEIPYNMAVIYEGQGRYEDAINTIQQLLTKTDKPDASYSSADRSNRSIFLERLGNIYREANKPQQAVETFRRMIALGDDPASRAYQEMVETYRDNRDWPSATAAAQEGAKKLPKDRGLQLVLAAQLADEGKADQALSIAKSQLNGKAADDREVYVSLAQMYTRLKKYPEAEDAIAQAMKLAGTQDERNYVTFVQGSIYEREKKFEQAEEAFRKVINADPKNAGALNYLGYMLADRGTRLEEALGMLRKAVQMEPQNGAYLDSLGWAYFKMGNYEQAEENLRKASDKIGSDPTVQDHLGDLYQKTGRLKLAATQWERALDQWNHSVPAEVDADDVAKVQKKLESAKIKLAQQTSTTSNTKQ</sequence>
<dbReference type="Pfam" id="PF13429">
    <property type="entry name" value="TPR_15"/>
    <property type="match status" value="1"/>
</dbReference>
<dbReference type="STRING" id="204669.Acid345_4603"/>
<feature type="chain" id="PRO_5004190959" evidence="3">
    <location>
        <begin position="28"/>
        <end position="722"/>
    </location>
</feature>
<keyword evidence="1" id="KW-0802">TPR repeat</keyword>
<feature type="compositionally biased region" description="Low complexity" evidence="2">
    <location>
        <begin position="36"/>
        <end position="57"/>
    </location>
</feature>
<evidence type="ECO:0000313" key="6">
    <source>
        <dbReference type="Proteomes" id="UP000002432"/>
    </source>
</evidence>
<dbReference type="SMART" id="SM00028">
    <property type="entry name" value="TPR"/>
    <property type="match status" value="13"/>
</dbReference>
<evidence type="ECO:0000256" key="1">
    <source>
        <dbReference type="PROSITE-ProRule" id="PRU00339"/>
    </source>
</evidence>
<feature type="repeat" description="TPR" evidence="1">
    <location>
        <begin position="80"/>
        <end position="113"/>
    </location>
</feature>
<dbReference type="InterPro" id="IPR019734">
    <property type="entry name" value="TPR_rpt"/>
</dbReference>
<dbReference type="Gene3D" id="1.25.40.10">
    <property type="entry name" value="Tetratricopeptide repeat domain"/>
    <property type="match status" value="4"/>
</dbReference>
<dbReference type="Pfam" id="PF14559">
    <property type="entry name" value="TPR_19"/>
    <property type="match status" value="2"/>
</dbReference>
<evidence type="ECO:0000313" key="5">
    <source>
        <dbReference type="EMBL" id="ABF43603.1"/>
    </source>
</evidence>
<dbReference type="eggNOG" id="COG0457">
    <property type="taxonomic scope" value="Bacteria"/>
</dbReference>
<name>Q1IHP7_KORVE</name>
<reference evidence="5 6" key="1">
    <citation type="journal article" date="2009" name="Appl. Environ. Microbiol.">
        <title>Three genomes from the phylum Acidobacteria provide insight into the lifestyles of these microorganisms in soils.</title>
        <authorList>
            <person name="Ward N.L."/>
            <person name="Challacombe J.F."/>
            <person name="Janssen P.H."/>
            <person name="Henrissat B."/>
            <person name="Coutinho P.M."/>
            <person name="Wu M."/>
            <person name="Xie G."/>
            <person name="Haft D.H."/>
            <person name="Sait M."/>
            <person name="Badger J."/>
            <person name="Barabote R.D."/>
            <person name="Bradley B."/>
            <person name="Brettin T.S."/>
            <person name="Brinkac L.M."/>
            <person name="Bruce D."/>
            <person name="Creasy T."/>
            <person name="Daugherty S.C."/>
            <person name="Davidsen T.M."/>
            <person name="DeBoy R.T."/>
            <person name="Detter J.C."/>
            <person name="Dodson R.J."/>
            <person name="Durkin A.S."/>
            <person name="Ganapathy A."/>
            <person name="Gwinn-Giglio M."/>
            <person name="Han C.S."/>
            <person name="Khouri H."/>
            <person name="Kiss H."/>
            <person name="Kothari S.P."/>
            <person name="Madupu R."/>
            <person name="Nelson K.E."/>
            <person name="Nelson W.C."/>
            <person name="Paulsen I."/>
            <person name="Penn K."/>
            <person name="Ren Q."/>
            <person name="Rosovitz M.J."/>
            <person name="Selengut J.D."/>
            <person name="Shrivastava S."/>
            <person name="Sullivan S.A."/>
            <person name="Tapia R."/>
            <person name="Thompson L.S."/>
            <person name="Watkins K.L."/>
            <person name="Yang Q."/>
            <person name="Yu C."/>
            <person name="Zafar N."/>
            <person name="Zhou L."/>
            <person name="Kuske C.R."/>
        </authorList>
    </citation>
    <scope>NUCLEOTIDE SEQUENCE [LARGE SCALE GENOMIC DNA]</scope>
    <source>
        <strain evidence="5 6">Ellin345</strain>
    </source>
</reference>
<accession>Q1IHP7</accession>
<feature type="repeat" description="TPR" evidence="1">
    <location>
        <begin position="513"/>
        <end position="546"/>
    </location>
</feature>
<dbReference type="SUPFAM" id="SSF48452">
    <property type="entry name" value="TPR-like"/>
    <property type="match status" value="3"/>
</dbReference>
<feature type="repeat" description="TPR" evidence="1">
    <location>
        <begin position="261"/>
        <end position="294"/>
    </location>
</feature>
<organism evidence="5 6">
    <name type="scientific">Koribacter versatilis (strain Ellin345)</name>
    <dbReference type="NCBI Taxonomy" id="204669"/>
    <lineage>
        <taxon>Bacteria</taxon>
        <taxon>Pseudomonadati</taxon>
        <taxon>Acidobacteriota</taxon>
        <taxon>Terriglobia</taxon>
        <taxon>Terriglobales</taxon>
        <taxon>Candidatus Korobacteraceae</taxon>
        <taxon>Candidatus Korobacter</taxon>
    </lineage>
</organism>
<dbReference type="PANTHER" id="PTHR12558">
    <property type="entry name" value="CELL DIVISION CYCLE 16,23,27"/>
    <property type="match status" value="1"/>
</dbReference>
<dbReference type="PROSITE" id="PS50293">
    <property type="entry name" value="TPR_REGION"/>
    <property type="match status" value="1"/>
</dbReference>
<dbReference type="KEGG" id="aba:Acid345_4603"/>
<feature type="signal peptide" evidence="3">
    <location>
        <begin position="1"/>
        <end position="27"/>
    </location>
</feature>
<dbReference type="OrthoDB" id="9766710at2"/>
<dbReference type="HOGENOM" id="CLU_007251_2_1_0"/>
<feature type="repeat" description="TPR" evidence="1">
    <location>
        <begin position="550"/>
        <end position="583"/>
    </location>
</feature>
<dbReference type="Proteomes" id="UP000002432">
    <property type="component" value="Chromosome"/>
</dbReference>
<dbReference type="Pfam" id="PF13176">
    <property type="entry name" value="TPR_7"/>
    <property type="match status" value="1"/>
</dbReference>
<gene>
    <name evidence="5" type="ordered locus">Acid345_4603</name>
</gene>
<feature type="repeat" description="TPR" evidence="1">
    <location>
        <begin position="409"/>
        <end position="442"/>
    </location>
</feature>
<feature type="domain" description="Cytochrome c-type biogenesis protein H TPR" evidence="4">
    <location>
        <begin position="169"/>
        <end position="288"/>
    </location>
</feature>
<feature type="region of interest" description="Disordered" evidence="2">
    <location>
        <begin position="36"/>
        <end position="68"/>
    </location>
</feature>
<dbReference type="InterPro" id="IPR011990">
    <property type="entry name" value="TPR-like_helical_dom_sf"/>
</dbReference>
<dbReference type="PANTHER" id="PTHR12558:SF13">
    <property type="entry name" value="CELL DIVISION CYCLE PROTEIN 27 HOMOLOG"/>
    <property type="match status" value="1"/>
</dbReference>
<dbReference type="AlphaFoldDB" id="Q1IHP7"/>
<feature type="repeat" description="TPR" evidence="1">
    <location>
        <begin position="194"/>
        <end position="227"/>
    </location>
</feature>
<evidence type="ECO:0000259" key="4">
    <source>
        <dbReference type="Pfam" id="PF23914"/>
    </source>
</evidence>
<dbReference type="EnsemblBacteria" id="ABF43603">
    <property type="protein sequence ID" value="ABF43603"/>
    <property type="gene ID" value="Acid345_4603"/>
</dbReference>